<dbReference type="Gene3D" id="1.25.40.20">
    <property type="entry name" value="Ankyrin repeat-containing domain"/>
    <property type="match status" value="1"/>
</dbReference>
<dbReference type="OrthoDB" id="366390at2759"/>
<sequence length="140" mass="15645">MTNLLLHYGADPNISPNQYILAPILFPILAGMIRTYKSKIKFPEKVLEACVLTLLKSGANVHCKSNIKGAEQFNHLQPIHYAAVFGNTGVLKTLLDYGADVYAPGLFNRTLLKCAEMYGHTETANVIRKWISQEEIIKKL</sequence>
<evidence type="ECO:0000313" key="2">
    <source>
        <dbReference type="EMBL" id="CCX05505.1"/>
    </source>
</evidence>
<dbReference type="EMBL" id="HF935256">
    <property type="protein sequence ID" value="CCX05505.1"/>
    <property type="molecule type" value="Genomic_DNA"/>
</dbReference>
<evidence type="ECO:0000256" key="1">
    <source>
        <dbReference type="PROSITE-ProRule" id="PRU00023"/>
    </source>
</evidence>
<keyword evidence="3" id="KW-1185">Reference proteome</keyword>
<keyword evidence="1" id="KW-0040">ANK repeat</keyword>
<dbReference type="SMART" id="SM00248">
    <property type="entry name" value="ANK"/>
    <property type="match status" value="1"/>
</dbReference>
<dbReference type="PROSITE" id="PS50088">
    <property type="entry name" value="ANK_REPEAT"/>
    <property type="match status" value="1"/>
</dbReference>
<reference evidence="2 3" key="1">
    <citation type="journal article" date="2013" name="PLoS Genet.">
        <title>The genome and development-dependent transcriptomes of Pyronema confluens: a window into fungal evolution.</title>
        <authorList>
            <person name="Traeger S."/>
            <person name="Altegoer F."/>
            <person name="Freitag M."/>
            <person name="Gabaldon T."/>
            <person name="Kempken F."/>
            <person name="Kumar A."/>
            <person name="Marcet-Houben M."/>
            <person name="Poggeler S."/>
            <person name="Stajich J.E."/>
            <person name="Nowrousian M."/>
        </authorList>
    </citation>
    <scope>NUCLEOTIDE SEQUENCE [LARGE SCALE GENOMIC DNA]</scope>
    <source>
        <strain evidence="3">CBS 100304</strain>
        <tissue evidence="2">Vegetative mycelium</tissue>
    </source>
</reference>
<organism evidence="2 3">
    <name type="scientific">Pyronema omphalodes (strain CBS 100304)</name>
    <name type="common">Pyronema confluens</name>
    <dbReference type="NCBI Taxonomy" id="1076935"/>
    <lineage>
        <taxon>Eukaryota</taxon>
        <taxon>Fungi</taxon>
        <taxon>Dikarya</taxon>
        <taxon>Ascomycota</taxon>
        <taxon>Pezizomycotina</taxon>
        <taxon>Pezizomycetes</taxon>
        <taxon>Pezizales</taxon>
        <taxon>Pyronemataceae</taxon>
        <taxon>Pyronema</taxon>
    </lineage>
</organism>
<gene>
    <name evidence="2" type="ORF">PCON_05092</name>
</gene>
<dbReference type="PROSITE" id="PS50297">
    <property type="entry name" value="ANK_REP_REGION"/>
    <property type="match status" value="1"/>
</dbReference>
<name>U4L656_PYROM</name>
<proteinExistence type="predicted"/>
<evidence type="ECO:0000313" key="3">
    <source>
        <dbReference type="Proteomes" id="UP000018144"/>
    </source>
</evidence>
<dbReference type="Proteomes" id="UP000018144">
    <property type="component" value="Unassembled WGS sequence"/>
</dbReference>
<accession>U4L656</accession>
<dbReference type="InterPro" id="IPR002110">
    <property type="entry name" value="Ankyrin_rpt"/>
</dbReference>
<feature type="repeat" description="ANK" evidence="1">
    <location>
        <begin position="74"/>
        <end position="106"/>
    </location>
</feature>
<dbReference type="SUPFAM" id="SSF48403">
    <property type="entry name" value="Ankyrin repeat"/>
    <property type="match status" value="1"/>
</dbReference>
<protein>
    <submittedName>
        <fullName evidence="2">Similar to Tankyrase-1 acc. no. O95271</fullName>
    </submittedName>
</protein>
<dbReference type="InterPro" id="IPR036770">
    <property type="entry name" value="Ankyrin_rpt-contain_sf"/>
</dbReference>
<dbReference type="AlphaFoldDB" id="U4L656"/>
<dbReference type="Pfam" id="PF12796">
    <property type="entry name" value="Ank_2"/>
    <property type="match status" value="1"/>
</dbReference>